<dbReference type="OrthoDB" id="9451547at2759"/>
<reference evidence="1" key="1">
    <citation type="submission" date="2021-07" db="EMBL/GenBank/DDBJ databases">
        <authorList>
            <person name="Branca A.L. A."/>
        </authorList>
    </citation>
    <scope>NUCLEOTIDE SEQUENCE</scope>
</reference>
<sequence>MIINILAPEWAFRMACSDMCSVRILKARFAQYQEKDSVPWSASHIHYADMGGFPIQFADSDLATDTQEIPSIKDLPKGIRTPQLLQKPTQRISNAIGKIDWALDRSNILAIAEANNMVSQGY</sequence>
<accession>A0A9W4KM76</accession>
<evidence type="ECO:0000313" key="2">
    <source>
        <dbReference type="Proteomes" id="UP001154252"/>
    </source>
</evidence>
<dbReference type="AlphaFoldDB" id="A0A9W4KM76"/>
<keyword evidence="2" id="KW-1185">Reference proteome</keyword>
<name>A0A9W4KM76_9EURO</name>
<dbReference type="Proteomes" id="UP001154252">
    <property type="component" value="Unassembled WGS sequence"/>
</dbReference>
<proteinExistence type="predicted"/>
<protein>
    <submittedName>
        <fullName evidence="1">Uncharacterized protein</fullName>
    </submittedName>
</protein>
<organism evidence="1 2">
    <name type="scientific">Penicillium egyptiacum</name>
    <dbReference type="NCBI Taxonomy" id="1303716"/>
    <lineage>
        <taxon>Eukaryota</taxon>
        <taxon>Fungi</taxon>
        <taxon>Dikarya</taxon>
        <taxon>Ascomycota</taxon>
        <taxon>Pezizomycotina</taxon>
        <taxon>Eurotiomycetes</taxon>
        <taxon>Eurotiomycetidae</taxon>
        <taxon>Eurotiales</taxon>
        <taxon>Aspergillaceae</taxon>
        <taxon>Penicillium</taxon>
    </lineage>
</organism>
<dbReference type="EMBL" id="CAJVRC010000887">
    <property type="protein sequence ID" value="CAG8905233.1"/>
    <property type="molecule type" value="Genomic_DNA"/>
</dbReference>
<evidence type="ECO:0000313" key="1">
    <source>
        <dbReference type="EMBL" id="CAG8905233.1"/>
    </source>
</evidence>
<gene>
    <name evidence="1" type="ORF">PEGY_LOCUS8083</name>
</gene>
<comment type="caution">
    <text evidence="1">The sequence shown here is derived from an EMBL/GenBank/DDBJ whole genome shotgun (WGS) entry which is preliminary data.</text>
</comment>